<feature type="repeat" description="Solcar" evidence="9">
    <location>
        <begin position="3"/>
        <end position="88"/>
    </location>
</feature>
<evidence type="ECO:0000256" key="5">
    <source>
        <dbReference type="ARBA" id="ARBA00022737"/>
    </source>
</evidence>
<evidence type="ECO:0000256" key="1">
    <source>
        <dbReference type="ARBA" id="ARBA00004225"/>
    </source>
</evidence>
<accession>A0A422Q7X8</accession>
<keyword evidence="7" id="KW-0496">Mitochondrion</keyword>
<dbReference type="InterPro" id="IPR050567">
    <property type="entry name" value="Mitochondrial_Carrier"/>
</dbReference>
<dbReference type="GO" id="GO:0031966">
    <property type="term" value="C:mitochondrial membrane"/>
    <property type="evidence" value="ECO:0007669"/>
    <property type="project" value="UniProtKB-SubCell"/>
</dbReference>
<gene>
    <name evidence="11" type="ORF">Tco025E_01702</name>
</gene>
<dbReference type="Pfam" id="PF00153">
    <property type="entry name" value="Mito_carr"/>
    <property type="match status" value="3"/>
</dbReference>
<dbReference type="GeneID" id="40315313"/>
<evidence type="ECO:0000256" key="7">
    <source>
        <dbReference type="ARBA" id="ARBA00023128"/>
    </source>
</evidence>
<dbReference type="PANTHER" id="PTHR45624">
    <property type="entry name" value="MITOCHONDRIAL BASIC AMINO ACIDS TRANSPORTER-RELATED"/>
    <property type="match status" value="1"/>
</dbReference>
<evidence type="ECO:0000256" key="3">
    <source>
        <dbReference type="ARBA" id="ARBA00022448"/>
    </source>
</evidence>
<sequence length="327" mass="35226">MDGDVFLAFLPGAAHGLTTVALGHPLDTAKTRMQALGPRASSSFLVTMWNMARAEGVQSLYRGVTPPLVMSATKRSLQFAVWDALRKSDVQHAAPAGTSSSCGGSIFPHLVAWARASPFLSGAVAGGLGTFIGCPMHVIKIQTQFLTHHVTRNAWTCALDIYRDEGFSGYYRGFRYHMVKDVLFAGSYLGFYDGIKRWLRDFNAASAHTKWGPRVAAIVGGSGERSRSQLAFLAGSTSSMLTWALLYPLDTIKTIVQARKVGLLQVVTIFRQQRGAMYRGLGASLVRAGPVSGAAMVVYELAKSKAEQLLLHKQTRATTGAGGSVRL</sequence>
<dbReference type="AlphaFoldDB" id="A0A422Q7X8"/>
<keyword evidence="5" id="KW-0677">Repeat</keyword>
<keyword evidence="6" id="KW-1133">Transmembrane helix</keyword>
<proteinExistence type="inferred from homology"/>
<feature type="repeat" description="Solcar" evidence="9">
    <location>
        <begin position="226"/>
        <end position="305"/>
    </location>
</feature>
<evidence type="ECO:0000256" key="9">
    <source>
        <dbReference type="PROSITE-ProRule" id="PRU00282"/>
    </source>
</evidence>
<dbReference type="RefSeq" id="XP_029231279.1">
    <property type="nucleotide sequence ID" value="XM_029368639.1"/>
</dbReference>
<keyword evidence="8 9" id="KW-0472">Membrane</keyword>
<keyword evidence="4 9" id="KW-0812">Transmembrane</keyword>
<comment type="similarity">
    <text evidence="2 10">Belongs to the mitochondrial carrier (TC 2.A.29) family.</text>
</comment>
<comment type="subcellular location">
    <subcellularLocation>
        <location evidence="1">Mitochondrion membrane</location>
        <topology evidence="1">Multi-pass membrane protein</topology>
    </subcellularLocation>
</comment>
<protein>
    <submittedName>
        <fullName evidence="11">Mitochondrial carrier protein</fullName>
    </submittedName>
</protein>
<dbReference type="Proteomes" id="UP000284403">
    <property type="component" value="Unassembled WGS sequence"/>
</dbReference>
<evidence type="ECO:0000256" key="10">
    <source>
        <dbReference type="RuleBase" id="RU000488"/>
    </source>
</evidence>
<keyword evidence="12" id="KW-1185">Reference proteome</keyword>
<organism evidence="11 12">
    <name type="scientific">Trypanosoma conorhini</name>
    <dbReference type="NCBI Taxonomy" id="83891"/>
    <lineage>
        <taxon>Eukaryota</taxon>
        <taxon>Discoba</taxon>
        <taxon>Euglenozoa</taxon>
        <taxon>Kinetoplastea</taxon>
        <taxon>Metakinetoplastina</taxon>
        <taxon>Trypanosomatida</taxon>
        <taxon>Trypanosomatidae</taxon>
        <taxon>Trypanosoma</taxon>
    </lineage>
</organism>
<evidence type="ECO:0000313" key="11">
    <source>
        <dbReference type="EMBL" id="RNF26073.1"/>
    </source>
</evidence>
<evidence type="ECO:0000256" key="4">
    <source>
        <dbReference type="ARBA" id="ARBA00022692"/>
    </source>
</evidence>
<dbReference type="OrthoDB" id="193856at2759"/>
<evidence type="ECO:0000256" key="8">
    <source>
        <dbReference type="ARBA" id="ARBA00023136"/>
    </source>
</evidence>
<feature type="repeat" description="Solcar" evidence="9">
    <location>
        <begin position="113"/>
        <end position="198"/>
    </location>
</feature>
<dbReference type="GO" id="GO:0022857">
    <property type="term" value="F:transmembrane transporter activity"/>
    <property type="evidence" value="ECO:0007669"/>
    <property type="project" value="TreeGrafter"/>
</dbReference>
<evidence type="ECO:0000256" key="6">
    <source>
        <dbReference type="ARBA" id="ARBA00022989"/>
    </source>
</evidence>
<dbReference type="SUPFAM" id="SSF103506">
    <property type="entry name" value="Mitochondrial carrier"/>
    <property type="match status" value="1"/>
</dbReference>
<dbReference type="InterPro" id="IPR018108">
    <property type="entry name" value="MCP_transmembrane"/>
</dbReference>
<reference evidence="11 12" key="1">
    <citation type="journal article" date="2018" name="BMC Genomics">
        <title>Genomic comparison of Trypanosoma conorhini and Trypanosoma rangeli to Trypanosoma cruzi strains of high and low virulence.</title>
        <authorList>
            <person name="Bradwell K.R."/>
            <person name="Koparde V.N."/>
            <person name="Matveyev A.V."/>
            <person name="Serrano M.G."/>
            <person name="Alves J.M."/>
            <person name="Parikh H."/>
            <person name="Huang B."/>
            <person name="Lee V."/>
            <person name="Espinosa-Alvarez O."/>
            <person name="Ortiz P.A."/>
            <person name="Costa-Martins A.G."/>
            <person name="Teixeira M.M."/>
            <person name="Buck G.A."/>
        </authorList>
    </citation>
    <scope>NUCLEOTIDE SEQUENCE [LARGE SCALE GENOMIC DNA]</scope>
    <source>
        <strain evidence="11 12">025E</strain>
    </source>
</reference>
<evidence type="ECO:0000256" key="2">
    <source>
        <dbReference type="ARBA" id="ARBA00006375"/>
    </source>
</evidence>
<keyword evidence="3 10" id="KW-0813">Transport</keyword>
<name>A0A422Q7X8_9TRYP</name>
<dbReference type="EMBL" id="MKKU01000058">
    <property type="protein sequence ID" value="RNF26073.1"/>
    <property type="molecule type" value="Genomic_DNA"/>
</dbReference>
<dbReference type="PROSITE" id="PS50920">
    <property type="entry name" value="SOLCAR"/>
    <property type="match status" value="3"/>
</dbReference>
<dbReference type="Gene3D" id="1.50.40.10">
    <property type="entry name" value="Mitochondrial carrier domain"/>
    <property type="match status" value="1"/>
</dbReference>
<evidence type="ECO:0000313" key="12">
    <source>
        <dbReference type="Proteomes" id="UP000284403"/>
    </source>
</evidence>
<comment type="caution">
    <text evidence="11">The sequence shown here is derived from an EMBL/GenBank/DDBJ whole genome shotgun (WGS) entry which is preliminary data.</text>
</comment>
<dbReference type="PANTHER" id="PTHR45624:SF10">
    <property type="entry name" value="SLC (SOLUTE CARRIER) HOMOLOG"/>
    <property type="match status" value="1"/>
</dbReference>
<dbReference type="InterPro" id="IPR023395">
    <property type="entry name" value="MCP_dom_sf"/>
</dbReference>